<name>A0ABD0L267_9CAEN</name>
<evidence type="ECO:0000313" key="2">
    <source>
        <dbReference type="EMBL" id="KAK7493308.1"/>
    </source>
</evidence>
<evidence type="ECO:0000313" key="3">
    <source>
        <dbReference type="Proteomes" id="UP001519460"/>
    </source>
</evidence>
<feature type="region of interest" description="Disordered" evidence="1">
    <location>
        <begin position="1"/>
        <end position="55"/>
    </location>
</feature>
<organism evidence="2 3">
    <name type="scientific">Batillaria attramentaria</name>
    <dbReference type="NCBI Taxonomy" id="370345"/>
    <lineage>
        <taxon>Eukaryota</taxon>
        <taxon>Metazoa</taxon>
        <taxon>Spiralia</taxon>
        <taxon>Lophotrochozoa</taxon>
        <taxon>Mollusca</taxon>
        <taxon>Gastropoda</taxon>
        <taxon>Caenogastropoda</taxon>
        <taxon>Sorbeoconcha</taxon>
        <taxon>Cerithioidea</taxon>
        <taxon>Batillariidae</taxon>
        <taxon>Batillaria</taxon>
    </lineage>
</organism>
<dbReference type="AlphaFoldDB" id="A0ABD0L267"/>
<protein>
    <submittedName>
        <fullName evidence="2">Uncharacterized protein</fullName>
    </submittedName>
</protein>
<keyword evidence="3" id="KW-1185">Reference proteome</keyword>
<evidence type="ECO:0000256" key="1">
    <source>
        <dbReference type="SAM" id="MobiDB-lite"/>
    </source>
</evidence>
<comment type="caution">
    <text evidence="2">The sequence shown here is derived from an EMBL/GenBank/DDBJ whole genome shotgun (WGS) entry which is preliminary data.</text>
</comment>
<accession>A0ABD0L267</accession>
<dbReference type="EMBL" id="JACVVK020000094">
    <property type="protein sequence ID" value="KAK7493308.1"/>
    <property type="molecule type" value="Genomic_DNA"/>
</dbReference>
<reference evidence="2 3" key="1">
    <citation type="journal article" date="2023" name="Sci. Data">
        <title>Genome assembly of the Korean intertidal mud-creeper Batillaria attramentaria.</title>
        <authorList>
            <person name="Patra A.K."/>
            <person name="Ho P.T."/>
            <person name="Jun S."/>
            <person name="Lee S.J."/>
            <person name="Kim Y."/>
            <person name="Won Y.J."/>
        </authorList>
    </citation>
    <scope>NUCLEOTIDE SEQUENCE [LARGE SCALE GENOMIC DNA]</scope>
    <source>
        <strain evidence="2">Wonlab-2016</strain>
    </source>
</reference>
<sequence>MSIYNTDRTPLTRHATPKRLTDRHKPADHRTTNLNKQHGAGGSEKGGRDSKRAAPVIKGDVKRTAGGFNGLPATREIYHSVNTPHENGLWFDARRKPPECDTHILIRGVQLSFLPPFSAHVRGSIKGINCIHSGDSDNGVSMKRETRMRQITKQLSTVAITGRGVFQSDARSEVWRRVQRAASRE</sequence>
<gene>
    <name evidence="2" type="ORF">BaRGS_00015434</name>
</gene>
<dbReference type="Proteomes" id="UP001519460">
    <property type="component" value="Unassembled WGS sequence"/>
</dbReference>
<feature type="compositionally biased region" description="Basic and acidic residues" evidence="1">
    <location>
        <begin position="19"/>
        <end position="31"/>
    </location>
</feature>
<proteinExistence type="predicted"/>